<feature type="region of interest" description="Disordered" evidence="1">
    <location>
        <begin position="29"/>
        <end position="56"/>
    </location>
</feature>
<organism evidence="2 3">
    <name type="scientific">Pyricularia oryzae</name>
    <name type="common">Rice blast fungus</name>
    <name type="synonym">Magnaporthe oryzae</name>
    <dbReference type="NCBI Taxonomy" id="318829"/>
    <lineage>
        <taxon>Eukaryota</taxon>
        <taxon>Fungi</taxon>
        <taxon>Dikarya</taxon>
        <taxon>Ascomycota</taxon>
        <taxon>Pezizomycotina</taxon>
        <taxon>Sordariomycetes</taxon>
        <taxon>Sordariomycetidae</taxon>
        <taxon>Magnaporthales</taxon>
        <taxon>Pyriculariaceae</taxon>
        <taxon>Pyricularia</taxon>
    </lineage>
</organism>
<sequence>MNSIISSIMCASAPIIPLGQACRPTLLQNNAMHGHEEPSKPFGPAVQTSSQGTWLQ</sequence>
<dbReference type="AlphaFoldDB" id="A0A4P7NAL3"/>
<accession>A0A4P7NAL3</accession>
<dbReference type="EMBL" id="CP034206">
    <property type="protein sequence ID" value="QBZ59619.1"/>
    <property type="molecule type" value="Genomic_DNA"/>
</dbReference>
<gene>
    <name evidence="2" type="ORF">PoMZ_04581</name>
</gene>
<name>A0A4P7NAL3_PYROR</name>
<protein>
    <submittedName>
        <fullName evidence="2">Uncharacterized protein</fullName>
    </submittedName>
</protein>
<reference evidence="2 3" key="1">
    <citation type="journal article" date="2019" name="Mol. Biol. Evol.">
        <title>Blast fungal genomes show frequent chromosomal changes, gene gains and losses, and effector gene turnover.</title>
        <authorList>
            <person name="Gomez Luciano L.B."/>
            <person name="Jason Tsai I."/>
            <person name="Chuma I."/>
            <person name="Tosa Y."/>
            <person name="Chen Y.H."/>
            <person name="Li J.Y."/>
            <person name="Li M.Y."/>
            <person name="Jade Lu M.Y."/>
            <person name="Nakayashiki H."/>
            <person name="Li W.H."/>
        </authorList>
    </citation>
    <scope>NUCLEOTIDE SEQUENCE [LARGE SCALE GENOMIC DNA]</scope>
    <source>
        <strain evidence="2">MZ5-1-6</strain>
    </source>
</reference>
<proteinExistence type="predicted"/>
<evidence type="ECO:0000313" key="3">
    <source>
        <dbReference type="Proteomes" id="UP000294847"/>
    </source>
</evidence>
<dbReference type="Proteomes" id="UP000294847">
    <property type="component" value="Chromosome 3"/>
</dbReference>
<evidence type="ECO:0000256" key="1">
    <source>
        <dbReference type="SAM" id="MobiDB-lite"/>
    </source>
</evidence>
<evidence type="ECO:0000313" key="2">
    <source>
        <dbReference type="EMBL" id="QBZ59619.1"/>
    </source>
</evidence>
<feature type="compositionally biased region" description="Polar residues" evidence="1">
    <location>
        <begin position="46"/>
        <end position="56"/>
    </location>
</feature>